<proteinExistence type="predicted"/>
<reference evidence="2 3" key="1">
    <citation type="journal article" date="2014" name="Int. J. Syst. Evol. Microbiol.">
        <title>Complete genome of a new Firmicutes species belonging to the dominant human colonic microbiota ('Ruminococcus bicirculans') reveals two chromosomes and a selective capacity to utilize plant glucans.</title>
        <authorList>
            <consortium name="NISC Comparative Sequencing Program"/>
            <person name="Wegmann U."/>
            <person name="Louis P."/>
            <person name="Goesmann A."/>
            <person name="Henrissat B."/>
            <person name="Duncan S.H."/>
            <person name="Flint H.J."/>
        </authorList>
    </citation>
    <scope>NUCLEOTIDE SEQUENCE [LARGE SCALE GENOMIC DNA]</scope>
    <source>
        <strain evidence="2 3">80/3</strain>
    </source>
</reference>
<evidence type="ECO:0000313" key="2">
    <source>
        <dbReference type="EMBL" id="CCO04623.1"/>
    </source>
</evidence>
<protein>
    <submittedName>
        <fullName evidence="2">Nuclease</fullName>
    </submittedName>
</protein>
<dbReference type="EMBL" id="HF545616">
    <property type="protein sequence ID" value="CCO04623.1"/>
    <property type="molecule type" value="Genomic_DNA"/>
</dbReference>
<organism evidence="2 3">
    <name type="scientific">Ruminococcus bicirculans</name>
    <name type="common">ex Wegman et al. 2014</name>
    <dbReference type="NCBI Taxonomy" id="1160721"/>
    <lineage>
        <taxon>Bacteria</taxon>
        <taxon>Bacillati</taxon>
        <taxon>Bacillota</taxon>
        <taxon>Clostridia</taxon>
        <taxon>Eubacteriales</taxon>
        <taxon>Oscillospiraceae</taxon>
        <taxon>Ruminococcus</taxon>
    </lineage>
</organism>
<gene>
    <name evidence="2" type="ORF">RBI_I00908</name>
</gene>
<accession>A0ABP1WFS5</accession>
<dbReference type="Proteomes" id="UP000027600">
    <property type="component" value="Chromosome I"/>
</dbReference>
<evidence type="ECO:0000313" key="3">
    <source>
        <dbReference type="Proteomes" id="UP000027600"/>
    </source>
</evidence>
<dbReference type="Pfam" id="PF14040">
    <property type="entry name" value="DNase_NucA_NucB"/>
    <property type="match status" value="1"/>
</dbReference>
<evidence type="ECO:0000259" key="1">
    <source>
        <dbReference type="Pfam" id="PF14040"/>
    </source>
</evidence>
<feature type="domain" description="Deoxyribonuclease NucA/NucB" evidence="1">
    <location>
        <begin position="68"/>
        <end position="134"/>
    </location>
</feature>
<dbReference type="InterPro" id="IPR029476">
    <property type="entry name" value="DNase_NucA_NucB"/>
</dbReference>
<sequence>MTEKPVTVYYFQVEDFHTYHVGEFRILVHNADYKITLSREKYPESAKHIEDAIKNGQPRELTINRSVAKSNIKASLKAISKVSGKDLDEYPFAMCKEGGKGTHVRAIKRSDNRGSGSFIGHKLRGLPDGGTFEIIIVD</sequence>
<keyword evidence="3" id="KW-1185">Reference proteome</keyword>
<name>A0ABP1WFS5_9FIRM</name>